<evidence type="ECO:0000256" key="1">
    <source>
        <dbReference type="ARBA" id="ARBA00022801"/>
    </source>
</evidence>
<reference evidence="5" key="1">
    <citation type="submission" date="2015-07" db="EMBL/GenBank/DDBJ databases">
        <title>Near-Complete Genome Sequence of the Cellulolytic Bacterium Bacteroides (Pseudobacteroides) cellulosolvens ATCC 35603.</title>
        <authorList>
            <person name="Dassa B."/>
            <person name="Utturkar S.M."/>
            <person name="Klingeman D.M."/>
            <person name="Hurt R.A."/>
            <person name="Keller M."/>
            <person name="Xu J."/>
            <person name="Reddy Y.H.K."/>
            <person name="Borovok I."/>
            <person name="Grinberg I.R."/>
            <person name="Lamed R."/>
            <person name="Zhivin O."/>
            <person name="Bayer E.A."/>
            <person name="Brown S.D."/>
        </authorList>
    </citation>
    <scope>NUCLEOTIDE SEQUENCE [LARGE SCALE GENOMIC DNA]</scope>
    <source>
        <strain evidence="5">DSM 2933</strain>
    </source>
</reference>
<dbReference type="GO" id="GO:0016020">
    <property type="term" value="C:membrane"/>
    <property type="evidence" value="ECO:0007669"/>
    <property type="project" value="TreeGrafter"/>
</dbReference>
<protein>
    <recommendedName>
        <fullName evidence="3">AB hydrolase-1 domain-containing protein</fullName>
    </recommendedName>
</protein>
<dbReference type="InterPro" id="IPR050266">
    <property type="entry name" value="AB_hydrolase_sf"/>
</dbReference>
<dbReference type="Proteomes" id="UP000036923">
    <property type="component" value="Unassembled WGS sequence"/>
</dbReference>
<dbReference type="PRINTS" id="PR00111">
    <property type="entry name" value="ABHYDROLASE"/>
</dbReference>
<dbReference type="eggNOG" id="COG0596">
    <property type="taxonomic scope" value="Bacteria"/>
</dbReference>
<dbReference type="PANTHER" id="PTHR43798:SF31">
    <property type="entry name" value="AB HYDROLASE SUPERFAMILY PROTEIN YCLE"/>
    <property type="match status" value="1"/>
</dbReference>
<keyword evidence="2" id="KW-0812">Transmembrane</keyword>
<evidence type="ECO:0000259" key="3">
    <source>
        <dbReference type="Pfam" id="PF00561"/>
    </source>
</evidence>
<keyword evidence="5" id="KW-1185">Reference proteome</keyword>
<dbReference type="GO" id="GO:0016787">
    <property type="term" value="F:hydrolase activity"/>
    <property type="evidence" value="ECO:0007669"/>
    <property type="project" value="UniProtKB-KW"/>
</dbReference>
<feature type="transmembrane region" description="Helical" evidence="2">
    <location>
        <begin position="77"/>
        <end position="99"/>
    </location>
</feature>
<dbReference type="EMBL" id="LGTC01000001">
    <property type="protein sequence ID" value="KNY26519.1"/>
    <property type="molecule type" value="Genomic_DNA"/>
</dbReference>
<evidence type="ECO:0000313" key="4">
    <source>
        <dbReference type="EMBL" id="KNY26519.1"/>
    </source>
</evidence>
<dbReference type="InterPro" id="IPR000073">
    <property type="entry name" value="AB_hydrolase_1"/>
</dbReference>
<feature type="domain" description="AB hydrolase-1" evidence="3">
    <location>
        <begin position="20"/>
        <end position="149"/>
    </location>
</feature>
<keyword evidence="1" id="KW-0378">Hydrolase</keyword>
<organism evidence="4 5">
    <name type="scientific">Pseudobacteroides cellulosolvens ATCC 35603 = DSM 2933</name>
    <dbReference type="NCBI Taxonomy" id="398512"/>
    <lineage>
        <taxon>Bacteria</taxon>
        <taxon>Bacillati</taxon>
        <taxon>Bacillota</taxon>
        <taxon>Clostridia</taxon>
        <taxon>Eubacteriales</taxon>
        <taxon>Oscillospiraceae</taxon>
        <taxon>Pseudobacteroides</taxon>
    </lineage>
</organism>
<feature type="transmembrane region" description="Helical" evidence="2">
    <location>
        <begin position="119"/>
        <end position="138"/>
    </location>
</feature>
<accession>A0A0L6JL64</accession>
<dbReference type="STRING" id="398512.Bccel_1784"/>
<evidence type="ECO:0000256" key="2">
    <source>
        <dbReference type="SAM" id="Phobius"/>
    </source>
</evidence>
<keyword evidence="2" id="KW-0472">Membrane</keyword>
<name>A0A0L6JL64_9FIRM</name>
<keyword evidence="2" id="KW-1133">Transmembrane helix</keyword>
<gene>
    <name evidence="4" type="ORF">Bccel_1784</name>
</gene>
<dbReference type="InterPro" id="IPR029058">
    <property type="entry name" value="AB_hydrolase_fold"/>
</dbReference>
<dbReference type="Gene3D" id="3.40.50.1820">
    <property type="entry name" value="alpha/beta hydrolase"/>
    <property type="match status" value="1"/>
</dbReference>
<comment type="caution">
    <text evidence="4">The sequence shown here is derived from an EMBL/GenBank/DDBJ whole genome shotgun (WGS) entry which is preliminary data.</text>
</comment>
<dbReference type="OrthoDB" id="9775557at2"/>
<dbReference type="AlphaFoldDB" id="A0A0L6JL64"/>
<dbReference type="SUPFAM" id="SSF53474">
    <property type="entry name" value="alpha/beta-Hydrolases"/>
    <property type="match status" value="1"/>
</dbReference>
<dbReference type="PANTHER" id="PTHR43798">
    <property type="entry name" value="MONOACYLGLYCEROL LIPASE"/>
    <property type="match status" value="1"/>
</dbReference>
<dbReference type="Pfam" id="PF00561">
    <property type="entry name" value="Abhydrolase_1"/>
    <property type="match status" value="1"/>
</dbReference>
<proteinExistence type="predicted"/>
<sequence>MKITVRGIMLNYETIGEGQPVICIHGWNENNRVFKSLIYRRLLKECKIYAIDLPGFGKSQCLIDYDFKGLTDIVDEFANALGLNNFILVGQCMGGIIALDYAIRHSHKVSKLILVETMIYFPIWMNLLLFEFFSLRLLKLMLRRKIGFKLLSVHRVFRKSGRNKKLAGMFEKVDVKNSIKYIRLMKDYSRYDHIERAKILGDIPVVLITAGTTFKQVRKTSKDLKNTLNNVSIMHFSDKNHFVYI</sequence>
<dbReference type="RefSeq" id="WP_036937866.1">
    <property type="nucleotide sequence ID" value="NZ_JQKC01000006.1"/>
</dbReference>
<evidence type="ECO:0000313" key="5">
    <source>
        <dbReference type="Proteomes" id="UP000036923"/>
    </source>
</evidence>